<comment type="caution">
    <text evidence="1">The sequence shown here is derived from an EMBL/GenBank/DDBJ whole genome shotgun (WGS) entry which is preliminary data.</text>
</comment>
<protein>
    <submittedName>
        <fullName evidence="1">Uncharacterized protein</fullName>
    </submittedName>
</protein>
<feature type="non-terminal residue" evidence="1">
    <location>
        <position position="1"/>
    </location>
</feature>
<dbReference type="EMBL" id="BARV01039637">
    <property type="protein sequence ID" value="GAI47159.1"/>
    <property type="molecule type" value="Genomic_DNA"/>
</dbReference>
<name>X1QV53_9ZZZZ</name>
<evidence type="ECO:0000313" key="1">
    <source>
        <dbReference type="EMBL" id="GAI47159.1"/>
    </source>
</evidence>
<gene>
    <name evidence="1" type="ORF">S06H3_60692</name>
</gene>
<reference evidence="1" key="1">
    <citation type="journal article" date="2014" name="Front. Microbiol.">
        <title>High frequency of phylogenetically diverse reductive dehalogenase-homologous genes in deep subseafloor sedimentary metagenomes.</title>
        <authorList>
            <person name="Kawai M."/>
            <person name="Futagami T."/>
            <person name="Toyoda A."/>
            <person name="Takaki Y."/>
            <person name="Nishi S."/>
            <person name="Hori S."/>
            <person name="Arai W."/>
            <person name="Tsubouchi T."/>
            <person name="Morono Y."/>
            <person name="Uchiyama I."/>
            <person name="Ito T."/>
            <person name="Fujiyama A."/>
            <person name="Inagaki F."/>
            <person name="Takami H."/>
        </authorList>
    </citation>
    <scope>NUCLEOTIDE SEQUENCE</scope>
    <source>
        <strain evidence="1">Expedition CK06-06</strain>
    </source>
</reference>
<dbReference type="AlphaFoldDB" id="X1QV53"/>
<proteinExistence type="predicted"/>
<accession>X1QV53</accession>
<organism evidence="1">
    <name type="scientific">marine sediment metagenome</name>
    <dbReference type="NCBI Taxonomy" id="412755"/>
    <lineage>
        <taxon>unclassified sequences</taxon>
        <taxon>metagenomes</taxon>
        <taxon>ecological metagenomes</taxon>
    </lineage>
</organism>
<sequence length="34" mass="3920">GRDGFGFGFKIFPGGGFISDWGRRWKKKGLKFRL</sequence>